<dbReference type="Pfam" id="PF01485">
    <property type="entry name" value="IBR"/>
    <property type="match status" value="1"/>
</dbReference>
<evidence type="ECO:0000256" key="6">
    <source>
        <dbReference type="ARBA" id="ARBA00022723"/>
    </source>
</evidence>
<dbReference type="EMBL" id="KK914256">
    <property type="protein sequence ID" value="KDP44112.1"/>
    <property type="molecule type" value="Genomic_DNA"/>
</dbReference>
<dbReference type="AlphaFoldDB" id="A0A067L6R1"/>
<evidence type="ECO:0000313" key="13">
    <source>
        <dbReference type="Proteomes" id="UP000027138"/>
    </source>
</evidence>
<dbReference type="EC" id="2.3.2.31" evidence="4"/>
<evidence type="ECO:0000256" key="4">
    <source>
        <dbReference type="ARBA" id="ARBA00012251"/>
    </source>
</evidence>
<evidence type="ECO:0000256" key="2">
    <source>
        <dbReference type="ARBA" id="ARBA00001947"/>
    </source>
</evidence>
<comment type="catalytic activity">
    <reaction evidence="1">
        <text>[E2 ubiquitin-conjugating enzyme]-S-ubiquitinyl-L-cysteine + [acceptor protein]-L-lysine = [E2 ubiquitin-conjugating enzyme]-L-cysteine + [acceptor protein]-N(6)-ubiquitinyl-L-lysine.</text>
        <dbReference type="EC" id="2.3.2.31"/>
    </reaction>
</comment>
<evidence type="ECO:0000256" key="9">
    <source>
        <dbReference type="ARBA" id="ARBA00022786"/>
    </source>
</evidence>
<evidence type="ECO:0000256" key="8">
    <source>
        <dbReference type="ARBA" id="ARBA00022771"/>
    </source>
</evidence>
<dbReference type="InterPro" id="IPR031127">
    <property type="entry name" value="E3_UB_ligase_RBR"/>
</dbReference>
<proteinExistence type="predicted"/>
<evidence type="ECO:0000256" key="3">
    <source>
        <dbReference type="ARBA" id="ARBA00004906"/>
    </source>
</evidence>
<dbReference type="GO" id="GO:0008270">
    <property type="term" value="F:zinc ion binding"/>
    <property type="evidence" value="ECO:0007669"/>
    <property type="project" value="UniProtKB-KW"/>
</dbReference>
<protein>
    <recommendedName>
        <fullName evidence="4">RBR-type E3 ubiquitin transferase</fullName>
        <ecNumber evidence="4">2.3.2.31</ecNumber>
    </recommendedName>
</protein>
<organism evidence="12 13">
    <name type="scientific">Jatropha curcas</name>
    <name type="common">Barbados nut</name>
    <dbReference type="NCBI Taxonomy" id="180498"/>
    <lineage>
        <taxon>Eukaryota</taxon>
        <taxon>Viridiplantae</taxon>
        <taxon>Streptophyta</taxon>
        <taxon>Embryophyta</taxon>
        <taxon>Tracheophyta</taxon>
        <taxon>Spermatophyta</taxon>
        <taxon>Magnoliopsida</taxon>
        <taxon>eudicotyledons</taxon>
        <taxon>Gunneridae</taxon>
        <taxon>Pentapetalae</taxon>
        <taxon>rosids</taxon>
        <taxon>fabids</taxon>
        <taxon>Malpighiales</taxon>
        <taxon>Euphorbiaceae</taxon>
        <taxon>Crotonoideae</taxon>
        <taxon>Jatropheae</taxon>
        <taxon>Jatropha</taxon>
    </lineage>
</organism>
<dbReference type="CDD" id="cd22584">
    <property type="entry name" value="Rcat_RBR_unk"/>
    <property type="match status" value="1"/>
</dbReference>
<accession>A0A067L6R1</accession>
<dbReference type="Proteomes" id="UP000027138">
    <property type="component" value="Unassembled WGS sequence"/>
</dbReference>
<sequence>MALLLEDIERWNQEHRDRETCDVLMREMREDLDRRIHDQKLASEILRLPDDTEWERMVLPITTRKIGDEAVELEALVRGLNAALELHVEVKLLNGTGAKCPHEGCKSELSIGSCGKFLDPKLVEIMSQKKKEASIAVTDKAYCPYLKCSALMSKREVLEYTNDFFVGAEQTGARKCMKCHHFFCINCKASWHYNQTCYGYKRYNPKARAEDAMLDTLAKENRCRQCVKCSHMVELASGCYHITCRCGYEFCYTCGASCENKKPTCTCPIWDELNIIGNV</sequence>
<evidence type="ECO:0000256" key="5">
    <source>
        <dbReference type="ARBA" id="ARBA00022679"/>
    </source>
</evidence>
<evidence type="ECO:0000256" key="7">
    <source>
        <dbReference type="ARBA" id="ARBA00022737"/>
    </source>
</evidence>
<reference evidence="12 13" key="1">
    <citation type="journal article" date="2014" name="PLoS ONE">
        <title>Global Analysis of Gene Expression Profiles in Physic Nut (Jatropha curcas L.) Seedlings Exposed to Salt Stress.</title>
        <authorList>
            <person name="Zhang L."/>
            <person name="Zhang C."/>
            <person name="Wu P."/>
            <person name="Chen Y."/>
            <person name="Li M."/>
            <person name="Jiang H."/>
            <person name="Wu G."/>
        </authorList>
    </citation>
    <scope>NUCLEOTIDE SEQUENCE [LARGE SCALE GENOMIC DNA]</scope>
    <source>
        <strain evidence="13">cv. GZQX0401</strain>
        <tissue evidence="12">Young leaves</tissue>
    </source>
</reference>
<evidence type="ECO:0000259" key="11">
    <source>
        <dbReference type="PROSITE" id="PS51873"/>
    </source>
</evidence>
<dbReference type="SUPFAM" id="SSF57850">
    <property type="entry name" value="RING/U-box"/>
    <property type="match status" value="1"/>
</dbReference>
<dbReference type="OrthoDB" id="9977870at2759"/>
<evidence type="ECO:0000256" key="1">
    <source>
        <dbReference type="ARBA" id="ARBA00001798"/>
    </source>
</evidence>
<keyword evidence="13" id="KW-1185">Reference proteome</keyword>
<keyword evidence="10" id="KW-0862">Zinc</keyword>
<keyword evidence="8" id="KW-0863">Zinc-finger</keyword>
<keyword evidence="6" id="KW-0479">Metal-binding</keyword>
<name>A0A067L6R1_JATCU</name>
<dbReference type="PROSITE" id="PS51873">
    <property type="entry name" value="TRIAD"/>
    <property type="match status" value="1"/>
</dbReference>
<dbReference type="UniPathway" id="UPA00143"/>
<keyword evidence="9" id="KW-0833">Ubl conjugation pathway</keyword>
<dbReference type="GO" id="GO:0016567">
    <property type="term" value="P:protein ubiquitination"/>
    <property type="evidence" value="ECO:0007669"/>
    <property type="project" value="UniProtKB-UniPathway"/>
</dbReference>
<evidence type="ECO:0000313" key="12">
    <source>
        <dbReference type="EMBL" id="KDP44112.1"/>
    </source>
</evidence>
<dbReference type="InterPro" id="IPR002867">
    <property type="entry name" value="IBR_dom"/>
</dbReference>
<dbReference type="Gene3D" id="1.20.120.1750">
    <property type="match status" value="1"/>
</dbReference>
<gene>
    <name evidence="12" type="ORF">JCGZ_05579</name>
</gene>
<keyword evidence="7" id="KW-0677">Repeat</keyword>
<dbReference type="InterPro" id="IPR044066">
    <property type="entry name" value="TRIAD_supradom"/>
</dbReference>
<keyword evidence="5" id="KW-0808">Transferase</keyword>
<comment type="pathway">
    <text evidence="3">Protein modification; protein ubiquitination.</text>
</comment>
<feature type="domain" description="RING-type" evidence="11">
    <location>
        <begin position="39"/>
        <end position="271"/>
    </location>
</feature>
<dbReference type="SMART" id="SM00647">
    <property type="entry name" value="IBR"/>
    <property type="match status" value="2"/>
</dbReference>
<comment type="cofactor">
    <cofactor evidence="2">
        <name>Zn(2+)</name>
        <dbReference type="ChEBI" id="CHEBI:29105"/>
    </cofactor>
</comment>
<dbReference type="PANTHER" id="PTHR11685">
    <property type="entry name" value="RBR FAMILY RING FINGER AND IBR DOMAIN-CONTAINING"/>
    <property type="match status" value="1"/>
</dbReference>
<dbReference type="GO" id="GO:0061630">
    <property type="term" value="F:ubiquitin protein ligase activity"/>
    <property type="evidence" value="ECO:0007669"/>
    <property type="project" value="UniProtKB-EC"/>
</dbReference>
<evidence type="ECO:0000256" key="10">
    <source>
        <dbReference type="ARBA" id="ARBA00022833"/>
    </source>
</evidence>